<comment type="caution">
    <text evidence="3">The sequence shown here is derived from an EMBL/GenBank/DDBJ whole genome shotgun (WGS) entry which is preliminary data.</text>
</comment>
<reference evidence="3 4" key="1">
    <citation type="submission" date="2019-11" db="EMBL/GenBank/DDBJ databases">
        <title>Draft genome sequence of 12 host-associated Lactobacillus reuteri rodent strains.</title>
        <authorList>
            <person name="Zhang S."/>
            <person name="Ozcam M."/>
            <person name="Van Pijkeren J.P."/>
        </authorList>
    </citation>
    <scope>NUCLEOTIDE SEQUENCE [LARGE SCALE GENOMIC DNA]</scope>
    <source>
        <strain evidence="3 4">Rat19</strain>
    </source>
</reference>
<dbReference type="Gene3D" id="1.10.260.40">
    <property type="entry name" value="lambda repressor-like DNA-binding domains"/>
    <property type="match status" value="1"/>
</dbReference>
<sequence length="200" mass="23458">MENSKYHNRIAELRKEKGISQSKLAKDTGLTRQAISLYEIEKREPKLDIWIKLADYFGVSVSYLQGISEIKKPIKLNNFEEWFKNLGINRNDFVHDAMNEKDRQIIEKETPALFNEINIYEFDLLKKAIFNKTQGESLKEYKKIADSINDSAKMSDVTEFTRNAFMIALRGLNGDKKAKECYKEISEIINHYFGYDEFDF</sequence>
<gene>
    <name evidence="3" type="ORF">GIX83_06535</name>
</gene>
<protein>
    <submittedName>
        <fullName evidence="3">Helix-turn-helix domain-containing protein</fullName>
    </submittedName>
</protein>
<dbReference type="PROSITE" id="PS50943">
    <property type="entry name" value="HTH_CROC1"/>
    <property type="match status" value="1"/>
</dbReference>
<dbReference type="InterPro" id="IPR010982">
    <property type="entry name" value="Lambda_DNA-bd_dom_sf"/>
</dbReference>
<dbReference type="PANTHER" id="PTHR46558">
    <property type="entry name" value="TRACRIPTIONAL REGULATORY PROTEIN-RELATED-RELATED"/>
    <property type="match status" value="1"/>
</dbReference>
<dbReference type="GO" id="GO:0003677">
    <property type="term" value="F:DNA binding"/>
    <property type="evidence" value="ECO:0007669"/>
    <property type="project" value="UniProtKB-KW"/>
</dbReference>
<dbReference type="EMBL" id="WJNE01000018">
    <property type="protein sequence ID" value="MRG69483.1"/>
    <property type="molecule type" value="Genomic_DNA"/>
</dbReference>
<dbReference type="SMART" id="SM00530">
    <property type="entry name" value="HTH_XRE"/>
    <property type="match status" value="1"/>
</dbReference>
<dbReference type="SUPFAM" id="SSF47413">
    <property type="entry name" value="lambda repressor-like DNA-binding domains"/>
    <property type="match status" value="1"/>
</dbReference>
<dbReference type="Proteomes" id="UP000430985">
    <property type="component" value="Unassembled WGS sequence"/>
</dbReference>
<evidence type="ECO:0000313" key="3">
    <source>
        <dbReference type="EMBL" id="MRG69483.1"/>
    </source>
</evidence>
<dbReference type="PANTHER" id="PTHR46558:SF11">
    <property type="entry name" value="HTH-TYPE TRANSCRIPTIONAL REGULATOR XRE"/>
    <property type="match status" value="1"/>
</dbReference>
<dbReference type="CDD" id="cd00093">
    <property type="entry name" value="HTH_XRE"/>
    <property type="match status" value="1"/>
</dbReference>
<dbReference type="InterPro" id="IPR001387">
    <property type="entry name" value="Cro/C1-type_HTH"/>
</dbReference>
<evidence type="ECO:0000256" key="1">
    <source>
        <dbReference type="ARBA" id="ARBA00023125"/>
    </source>
</evidence>
<accession>A0A6A8CYY2</accession>
<organism evidence="3 4">
    <name type="scientific">Limosilactobacillus reuteri</name>
    <name type="common">Lactobacillus reuteri</name>
    <dbReference type="NCBI Taxonomy" id="1598"/>
    <lineage>
        <taxon>Bacteria</taxon>
        <taxon>Bacillati</taxon>
        <taxon>Bacillota</taxon>
        <taxon>Bacilli</taxon>
        <taxon>Lactobacillales</taxon>
        <taxon>Lactobacillaceae</taxon>
        <taxon>Limosilactobacillus</taxon>
    </lineage>
</organism>
<proteinExistence type="predicted"/>
<dbReference type="AlphaFoldDB" id="A0A6A8CYY2"/>
<keyword evidence="1" id="KW-0238">DNA-binding</keyword>
<feature type="domain" description="HTH cro/C1-type" evidence="2">
    <location>
        <begin position="10"/>
        <end position="64"/>
    </location>
</feature>
<name>A0A6A8CYY2_LIMRT</name>
<evidence type="ECO:0000259" key="2">
    <source>
        <dbReference type="PROSITE" id="PS50943"/>
    </source>
</evidence>
<dbReference type="Pfam" id="PF01381">
    <property type="entry name" value="HTH_3"/>
    <property type="match status" value="1"/>
</dbReference>
<evidence type="ECO:0000313" key="4">
    <source>
        <dbReference type="Proteomes" id="UP000430985"/>
    </source>
</evidence>